<dbReference type="Gene3D" id="1.20.120.530">
    <property type="entry name" value="GntR ligand-binding domain-like"/>
    <property type="match status" value="1"/>
</dbReference>
<dbReference type="GO" id="GO:0003677">
    <property type="term" value="F:DNA binding"/>
    <property type="evidence" value="ECO:0007669"/>
    <property type="project" value="UniProtKB-KW"/>
</dbReference>
<proteinExistence type="predicted"/>
<dbReference type="SMART" id="SM00895">
    <property type="entry name" value="FCD"/>
    <property type="match status" value="1"/>
</dbReference>
<dbReference type="PROSITE" id="PS50949">
    <property type="entry name" value="HTH_GNTR"/>
    <property type="match status" value="1"/>
</dbReference>
<dbReference type="PANTHER" id="PTHR43537:SF5">
    <property type="entry name" value="UXU OPERON TRANSCRIPTIONAL REGULATOR"/>
    <property type="match status" value="1"/>
</dbReference>
<evidence type="ECO:0000256" key="2">
    <source>
        <dbReference type="ARBA" id="ARBA00023125"/>
    </source>
</evidence>
<comment type="caution">
    <text evidence="5">The sequence shown here is derived from an EMBL/GenBank/DDBJ whole genome shotgun (WGS) entry which is preliminary data.</text>
</comment>
<accession>A0A952FP33</accession>
<keyword evidence="1" id="KW-0805">Transcription regulation</keyword>
<dbReference type="Gene3D" id="1.10.10.10">
    <property type="entry name" value="Winged helix-like DNA-binding domain superfamily/Winged helix DNA-binding domain"/>
    <property type="match status" value="1"/>
</dbReference>
<keyword evidence="3" id="KW-0804">Transcription</keyword>
<dbReference type="AlphaFoldDB" id="A0A952FP33"/>
<dbReference type="InterPro" id="IPR000524">
    <property type="entry name" value="Tscrpt_reg_HTH_GntR"/>
</dbReference>
<evidence type="ECO:0000256" key="1">
    <source>
        <dbReference type="ARBA" id="ARBA00023015"/>
    </source>
</evidence>
<dbReference type="SMART" id="SM00345">
    <property type="entry name" value="HTH_GNTR"/>
    <property type="match status" value="1"/>
</dbReference>
<dbReference type="InterPro" id="IPR036388">
    <property type="entry name" value="WH-like_DNA-bd_sf"/>
</dbReference>
<dbReference type="PANTHER" id="PTHR43537">
    <property type="entry name" value="TRANSCRIPTIONAL REGULATOR, GNTR FAMILY"/>
    <property type="match status" value="1"/>
</dbReference>
<dbReference type="Pfam" id="PF07729">
    <property type="entry name" value="FCD"/>
    <property type="match status" value="1"/>
</dbReference>
<gene>
    <name evidence="5" type="ORF">JF625_11640</name>
</gene>
<protein>
    <submittedName>
        <fullName evidence="5">FadR family transcriptional regulator</fullName>
    </submittedName>
</protein>
<dbReference type="Proteomes" id="UP000700706">
    <property type="component" value="Unassembled WGS sequence"/>
</dbReference>
<organism evidence="5 6">
    <name type="scientific">Inquilinus limosus</name>
    <dbReference type="NCBI Taxonomy" id="171674"/>
    <lineage>
        <taxon>Bacteria</taxon>
        <taxon>Pseudomonadati</taxon>
        <taxon>Pseudomonadota</taxon>
        <taxon>Alphaproteobacteria</taxon>
        <taxon>Rhodospirillales</taxon>
        <taxon>Rhodospirillaceae</taxon>
        <taxon>Inquilinus</taxon>
    </lineage>
</organism>
<evidence type="ECO:0000313" key="6">
    <source>
        <dbReference type="Proteomes" id="UP000700706"/>
    </source>
</evidence>
<evidence type="ECO:0000313" key="5">
    <source>
        <dbReference type="EMBL" id="MBW8725791.1"/>
    </source>
</evidence>
<dbReference type="CDD" id="cd07377">
    <property type="entry name" value="WHTH_GntR"/>
    <property type="match status" value="1"/>
</dbReference>
<feature type="domain" description="HTH gntR-type" evidence="4">
    <location>
        <begin position="5"/>
        <end position="73"/>
    </location>
</feature>
<evidence type="ECO:0000259" key="4">
    <source>
        <dbReference type="PROSITE" id="PS50949"/>
    </source>
</evidence>
<dbReference type="InterPro" id="IPR036390">
    <property type="entry name" value="WH_DNA-bd_sf"/>
</dbReference>
<evidence type="ECO:0000256" key="3">
    <source>
        <dbReference type="ARBA" id="ARBA00023163"/>
    </source>
</evidence>
<dbReference type="SUPFAM" id="SSF46785">
    <property type="entry name" value="Winged helix' DNA-binding domain"/>
    <property type="match status" value="1"/>
</dbReference>
<dbReference type="GO" id="GO:0003700">
    <property type="term" value="F:DNA-binding transcription factor activity"/>
    <property type="evidence" value="ECO:0007669"/>
    <property type="project" value="InterPro"/>
</dbReference>
<sequence length="229" mass="25506">MSLDQDQGQGALTQLRAYLAQQALPTDGRLPPERELCETLGLSRGELRKGLAALEAEGQIWRHVGKGTFLGSRPIEEVDDAAAIASRTSPAAVMRARLLVEPQIAQEAALHASADDLRKLRLVIAKTRTAESWRQYETLDNQLHRLIAEATRNTVLVALFDLLNTVRRTVVWGRLRADIPRPPADHHSFAEHDAIVDAIAERDLEAAGRAMRRHLRSVEHKLIEGHHDD</sequence>
<reference evidence="5" key="1">
    <citation type="submission" date="2020-06" db="EMBL/GenBank/DDBJ databases">
        <title>Stable isotope informed genome-resolved metagenomics uncovers potential trophic interactions in rhizosphere soil.</title>
        <authorList>
            <person name="Starr E.P."/>
            <person name="Shi S."/>
            <person name="Blazewicz S.J."/>
            <person name="Koch B.J."/>
            <person name="Probst A.J."/>
            <person name="Hungate B.A."/>
            <person name="Pett-Ridge J."/>
            <person name="Firestone M.K."/>
            <person name="Banfield J.F."/>
        </authorList>
    </citation>
    <scope>NUCLEOTIDE SEQUENCE</scope>
    <source>
        <strain evidence="5">YM_69_17</strain>
    </source>
</reference>
<dbReference type="EMBL" id="JAEKLZ010000185">
    <property type="protein sequence ID" value="MBW8725791.1"/>
    <property type="molecule type" value="Genomic_DNA"/>
</dbReference>
<dbReference type="InterPro" id="IPR011711">
    <property type="entry name" value="GntR_C"/>
</dbReference>
<keyword evidence="2" id="KW-0238">DNA-binding</keyword>
<dbReference type="SUPFAM" id="SSF48008">
    <property type="entry name" value="GntR ligand-binding domain-like"/>
    <property type="match status" value="1"/>
</dbReference>
<name>A0A952FP33_9PROT</name>
<dbReference type="Pfam" id="PF00392">
    <property type="entry name" value="GntR"/>
    <property type="match status" value="1"/>
</dbReference>
<dbReference type="InterPro" id="IPR008920">
    <property type="entry name" value="TF_FadR/GntR_C"/>
</dbReference>
<dbReference type="PRINTS" id="PR00035">
    <property type="entry name" value="HTHGNTR"/>
</dbReference>